<evidence type="ECO:0000256" key="1">
    <source>
        <dbReference type="SAM" id="SignalP"/>
    </source>
</evidence>
<dbReference type="AlphaFoldDB" id="A0A9P7YBF8"/>
<dbReference type="InterPro" id="IPR029045">
    <property type="entry name" value="ClpP/crotonase-like_dom_sf"/>
</dbReference>
<dbReference type="PANTHER" id="PTHR37049:SF4">
    <property type="entry name" value="RHODANESE DOMAIN-CONTAINING PROTEIN"/>
    <property type="match status" value="1"/>
</dbReference>
<evidence type="ECO:0000313" key="4">
    <source>
        <dbReference type="EMBL" id="KAG9230015.1"/>
    </source>
</evidence>
<protein>
    <recommendedName>
        <fullName evidence="6">Tail specific protease domain-containing protein</fullName>
    </recommendedName>
</protein>
<keyword evidence="5" id="KW-1185">Reference proteome</keyword>
<dbReference type="EMBL" id="MU251709">
    <property type="protein sequence ID" value="KAG9230015.1"/>
    <property type="molecule type" value="Genomic_DNA"/>
</dbReference>
<evidence type="ECO:0000259" key="2">
    <source>
        <dbReference type="Pfam" id="PF03572"/>
    </source>
</evidence>
<organism evidence="4 5">
    <name type="scientific">Amylocarpus encephaloides</name>
    <dbReference type="NCBI Taxonomy" id="45428"/>
    <lineage>
        <taxon>Eukaryota</taxon>
        <taxon>Fungi</taxon>
        <taxon>Dikarya</taxon>
        <taxon>Ascomycota</taxon>
        <taxon>Pezizomycotina</taxon>
        <taxon>Leotiomycetes</taxon>
        <taxon>Helotiales</taxon>
        <taxon>Helotiales incertae sedis</taxon>
        <taxon>Amylocarpus</taxon>
    </lineage>
</organism>
<dbReference type="OrthoDB" id="27214at2759"/>
<gene>
    <name evidence="4" type="ORF">BJ875DRAFT_521343</name>
</gene>
<dbReference type="GO" id="GO:0006508">
    <property type="term" value="P:proteolysis"/>
    <property type="evidence" value="ECO:0007669"/>
    <property type="project" value="InterPro"/>
</dbReference>
<dbReference type="Proteomes" id="UP000824998">
    <property type="component" value="Unassembled WGS sequence"/>
</dbReference>
<evidence type="ECO:0000259" key="3">
    <source>
        <dbReference type="Pfam" id="PF23658"/>
    </source>
</evidence>
<feature type="signal peptide" evidence="1">
    <location>
        <begin position="1"/>
        <end position="17"/>
    </location>
</feature>
<dbReference type="Pfam" id="PF23658">
    <property type="entry name" value="PDZ_CPAF_rel"/>
    <property type="match status" value="1"/>
</dbReference>
<feature type="domain" description="CPAF-like PDZ" evidence="3">
    <location>
        <begin position="153"/>
        <end position="298"/>
    </location>
</feature>
<feature type="chain" id="PRO_5040435008" description="Tail specific protease domain-containing protein" evidence="1">
    <location>
        <begin position="18"/>
        <end position="743"/>
    </location>
</feature>
<keyword evidence="1" id="KW-0732">Signal</keyword>
<dbReference type="InterPro" id="IPR052766">
    <property type="entry name" value="S41A_metabolite_peptidase"/>
</dbReference>
<sequence>MKFARFCFLGTVCGALGDGIPRDEKSNACATVSKAYVAAVVGSRTAAAIVPAKLAYECLTSVPLNKQAAVDLVQAIIPYIEWQSDTAYLKDPPRGYRVPGIDLFETFNDMIRGLKRGQYENEHEFQTDLFKTFNAAHDGHFRFSPDLLSRIGFRRKVQLVSVSKDGIEIPKVYARSKMPPIIPLLPRIILTADADDITAAKKKTTLTASPVIRINGQDVEKYLKSLSKLGFLQDPDALYNNQFYSLALDAQYDDYRYTGYFAGAGRAGMIYQGPETVLEFANKTVRRYENYAEIMGNWKDVVDGPSAYERFCTGPRAYNPDTDDIEFLSEADAVLTERDKSSFAHGYPIPKGISSDKQVSSYFLDDEPGFEDVAVLSLLTFEPDYPSEFQSTIEKFIWDAKASGKTKVVIDLSGNGGGIILNGYDAFRQFFPHIVQDGFSRFREHDAFNIMSKQISNFTSGLRLETASMNQVLARQSVLDYRFDLNATNQNFLDYESKFRPQHFRDDEFTQLLRWNLSDPLLTSSYQYGLGMTITGYGDRNNFKQPFASEDIVMVYDGYCASTCAIFSEFMRTQGGVKSIAMGGRPNRSPIQAIGGTKGSNNYPFSYINFLANLALDTVTPAQRTAWKSVTALSRLPLNRSTDSSINVRDMILRDNLRDGTPAQFLYEAADCRLFYEPEMMKDPKAIWKKAAKAAWRGERCVAGGLKGRMKTSSMRTRRPVEMIPAEKPEWRKQPVFGKKVPF</sequence>
<reference evidence="4" key="1">
    <citation type="journal article" date="2021" name="IMA Fungus">
        <title>Genomic characterization of three marine fungi, including Emericellopsis atlantica sp. nov. with signatures of a generalist lifestyle and marine biomass degradation.</title>
        <authorList>
            <person name="Hagestad O.C."/>
            <person name="Hou L."/>
            <person name="Andersen J.H."/>
            <person name="Hansen E.H."/>
            <person name="Altermark B."/>
            <person name="Li C."/>
            <person name="Kuhnert E."/>
            <person name="Cox R.J."/>
            <person name="Crous P.W."/>
            <person name="Spatafora J.W."/>
            <person name="Lail K."/>
            <person name="Amirebrahimi M."/>
            <person name="Lipzen A."/>
            <person name="Pangilinan J."/>
            <person name="Andreopoulos W."/>
            <person name="Hayes R.D."/>
            <person name="Ng V."/>
            <person name="Grigoriev I.V."/>
            <person name="Jackson S.A."/>
            <person name="Sutton T.D.S."/>
            <person name="Dobson A.D.W."/>
            <person name="Rama T."/>
        </authorList>
    </citation>
    <scope>NUCLEOTIDE SEQUENCE</scope>
    <source>
        <strain evidence="4">TRa018bII</strain>
    </source>
</reference>
<dbReference type="Gene3D" id="3.90.226.10">
    <property type="entry name" value="2-enoyl-CoA Hydratase, Chain A, domain 1"/>
    <property type="match status" value="1"/>
</dbReference>
<feature type="domain" description="Tail specific protease" evidence="2">
    <location>
        <begin position="373"/>
        <end position="578"/>
    </location>
</feature>
<accession>A0A9P7YBF8</accession>
<proteinExistence type="predicted"/>
<evidence type="ECO:0000313" key="5">
    <source>
        <dbReference type="Proteomes" id="UP000824998"/>
    </source>
</evidence>
<name>A0A9P7YBF8_9HELO</name>
<dbReference type="SUPFAM" id="SSF52096">
    <property type="entry name" value="ClpP/crotonase"/>
    <property type="match status" value="1"/>
</dbReference>
<dbReference type="Pfam" id="PF03572">
    <property type="entry name" value="Peptidase_S41"/>
    <property type="match status" value="1"/>
</dbReference>
<dbReference type="InterPro" id="IPR056186">
    <property type="entry name" value="PDZ_CPAF-rel"/>
</dbReference>
<dbReference type="GO" id="GO:0008236">
    <property type="term" value="F:serine-type peptidase activity"/>
    <property type="evidence" value="ECO:0007669"/>
    <property type="project" value="InterPro"/>
</dbReference>
<comment type="caution">
    <text evidence="4">The sequence shown here is derived from an EMBL/GenBank/DDBJ whole genome shotgun (WGS) entry which is preliminary data.</text>
</comment>
<dbReference type="InterPro" id="IPR005151">
    <property type="entry name" value="Tail-specific_protease"/>
</dbReference>
<evidence type="ECO:0008006" key="6">
    <source>
        <dbReference type="Google" id="ProtNLM"/>
    </source>
</evidence>
<dbReference type="PANTHER" id="PTHR37049">
    <property type="entry name" value="PEPTIDASE S41 FAMILY PROTEIN"/>
    <property type="match status" value="1"/>
</dbReference>